<evidence type="ECO:0000256" key="3">
    <source>
        <dbReference type="ARBA" id="ARBA00023326"/>
    </source>
</evidence>
<protein>
    <submittedName>
        <fullName evidence="7">Uncharacterized protein</fullName>
    </submittedName>
</protein>
<dbReference type="PROSITE" id="PS50853">
    <property type="entry name" value="FN3"/>
    <property type="match status" value="1"/>
</dbReference>
<accession>A0A1M4E8T9</accession>
<evidence type="ECO:0000256" key="4">
    <source>
        <dbReference type="SAM" id="MobiDB-lite"/>
    </source>
</evidence>
<dbReference type="PROSITE" id="PS51173">
    <property type="entry name" value="CBM2"/>
    <property type="match status" value="1"/>
</dbReference>
<gene>
    <name evidence="7" type="ORF">BN4615_P4761</name>
</gene>
<dbReference type="InterPro" id="IPR011041">
    <property type="entry name" value="Quinoprot_gluc/sorb_DH_b-prop"/>
</dbReference>
<feature type="region of interest" description="Disordered" evidence="4">
    <location>
        <begin position="351"/>
        <end position="376"/>
    </location>
</feature>
<dbReference type="EMBL" id="LT559118">
    <property type="protein sequence ID" value="SBO95245.1"/>
    <property type="molecule type" value="Genomic_DNA"/>
</dbReference>
<dbReference type="PANTHER" id="PTHR19328">
    <property type="entry name" value="HEDGEHOG-INTERACTING PROTEIN"/>
    <property type="match status" value="1"/>
</dbReference>
<dbReference type="Gene3D" id="2.120.10.30">
    <property type="entry name" value="TolB, C-terminal domain"/>
    <property type="match status" value="1"/>
</dbReference>
<evidence type="ECO:0000313" key="7">
    <source>
        <dbReference type="EMBL" id="SBO95245.1"/>
    </source>
</evidence>
<dbReference type="CDD" id="cd00063">
    <property type="entry name" value="FN3"/>
    <property type="match status" value="1"/>
</dbReference>
<dbReference type="InterPro" id="IPR013783">
    <property type="entry name" value="Ig-like_fold"/>
</dbReference>
<dbReference type="SUPFAM" id="SSF50952">
    <property type="entry name" value="Soluble quinoprotein glucose dehydrogenase"/>
    <property type="match status" value="1"/>
</dbReference>
<evidence type="ECO:0000256" key="1">
    <source>
        <dbReference type="ARBA" id="ARBA00023277"/>
    </source>
</evidence>
<dbReference type="PANTHER" id="PTHR19328:SF13">
    <property type="entry name" value="HIPL1 PROTEIN"/>
    <property type="match status" value="1"/>
</dbReference>
<dbReference type="Pfam" id="PF07995">
    <property type="entry name" value="GSDH"/>
    <property type="match status" value="1"/>
</dbReference>
<proteinExistence type="predicted"/>
<feature type="domain" description="Fibronectin type-III" evidence="5">
    <location>
        <begin position="367"/>
        <end position="459"/>
    </location>
</feature>
<dbReference type="RefSeq" id="WP_225274641.1">
    <property type="nucleotide sequence ID" value="NZ_CP084058.1"/>
</dbReference>
<dbReference type="InterPro" id="IPR008965">
    <property type="entry name" value="CBM2/CBM3_carb-bd_dom_sf"/>
</dbReference>
<feature type="compositionally biased region" description="Low complexity" evidence="4">
    <location>
        <begin position="354"/>
        <end position="376"/>
    </location>
</feature>
<name>A0A1M4E8T9_9ACTN</name>
<dbReference type="GO" id="GO:0030247">
    <property type="term" value="F:polysaccharide binding"/>
    <property type="evidence" value="ECO:0007669"/>
    <property type="project" value="UniProtKB-UniRule"/>
</dbReference>
<dbReference type="GO" id="GO:0004553">
    <property type="term" value="F:hydrolase activity, hydrolyzing O-glycosyl compounds"/>
    <property type="evidence" value="ECO:0007669"/>
    <property type="project" value="InterPro"/>
</dbReference>
<evidence type="ECO:0000256" key="2">
    <source>
        <dbReference type="ARBA" id="ARBA00023295"/>
    </source>
</evidence>
<dbReference type="SMART" id="SM00060">
    <property type="entry name" value="FN3"/>
    <property type="match status" value="1"/>
</dbReference>
<dbReference type="SUPFAM" id="SSF49384">
    <property type="entry name" value="Carbohydrate-binding domain"/>
    <property type="match status" value="1"/>
</dbReference>
<dbReference type="InterPro" id="IPR012938">
    <property type="entry name" value="Glc/Sorbosone_DH"/>
</dbReference>
<dbReference type="Gene3D" id="2.60.40.10">
    <property type="entry name" value="Immunoglobulins"/>
    <property type="match status" value="1"/>
</dbReference>
<keyword evidence="2" id="KW-0378">Hydrolase</keyword>
<dbReference type="InterPro" id="IPR011042">
    <property type="entry name" value="6-blade_b-propeller_TolB-like"/>
</dbReference>
<dbReference type="InterPro" id="IPR012291">
    <property type="entry name" value="CBM2_carb-bd_dom_sf"/>
</dbReference>
<dbReference type="InterPro" id="IPR036116">
    <property type="entry name" value="FN3_sf"/>
</dbReference>
<dbReference type="SUPFAM" id="SSF49265">
    <property type="entry name" value="Fibronectin type III"/>
    <property type="match status" value="1"/>
</dbReference>
<keyword evidence="3" id="KW-0624">Polysaccharide degradation</keyword>
<dbReference type="GO" id="GO:0000272">
    <property type="term" value="P:polysaccharide catabolic process"/>
    <property type="evidence" value="ECO:0007669"/>
    <property type="project" value="UniProtKB-KW"/>
</dbReference>
<sequence length="565" mass="57677">MRARVVPALILTLLTILLALGVGVHPARAQVVGGFDFARAEVSVTGLQVPWALAFLPDGSALASERNTGRVMQVRPGQAPVQVATVSGVSASGESGLLGLAVSPSYAQDGWVYAYFTSTSGDNRLVRFQLSAPQTQTVIFSGVPSATVHDGGRIAFGPDGMLYVATGDAGNTANAQNLDSPAGKILRMTPTGGVPSGNPFANSRVWSYGHRNVQGLAWDGQGRMYATEFGQNTFDEVNQIVAGGNYGWPTCEGTCSNPSFRNPILTWTTAEASPSGLAYANNTLFAAALRGQRLWAVPLTASGGAGTPVAELQGTYGRLRAVAAGPDGWLWIGTSNRDGRGTPVAQDDRIIRVPPSSTGTDTAPPTAPGLPAASGTTATSTTLTWAASTDNVGVTGYDILRAPGASGGSFTQAGTSAATTFTDTGLTAATTYRYQVRARDAAGNLSPVSGTVTVTTTTGGTPGGCTATATTQTQWGTGYVIQPVTVTNTGTSARNGWTVTFTLPAGHAVTGSWNAALTVSGQTVTARNAAHNGTLTAGQSTTFGFQATRPSGNTQLPSGYACAGP</sequence>
<dbReference type="Pfam" id="PF00553">
    <property type="entry name" value="CBM_2"/>
    <property type="match status" value="1"/>
</dbReference>
<keyword evidence="1" id="KW-0119">Carbohydrate metabolism</keyword>
<evidence type="ECO:0000259" key="5">
    <source>
        <dbReference type="PROSITE" id="PS50853"/>
    </source>
</evidence>
<reference evidence="7" key="1">
    <citation type="submission" date="2016-04" db="EMBL/GenBank/DDBJ databases">
        <authorList>
            <person name="Evans L.H."/>
            <person name="Alamgir A."/>
            <person name="Owens N."/>
            <person name="Weber N.D."/>
            <person name="Virtaneva K."/>
            <person name="Barbian K."/>
            <person name="Babar A."/>
            <person name="Rosenke K."/>
        </authorList>
    </citation>
    <scope>NUCLEOTIDE SEQUENCE</scope>
    <source>
        <strain evidence="7">Nono1</strain>
    </source>
</reference>
<dbReference type="Pfam" id="PF00041">
    <property type="entry name" value="fn3"/>
    <property type="match status" value="1"/>
</dbReference>
<keyword evidence="2" id="KW-0326">Glycosidase</keyword>
<dbReference type="InterPro" id="IPR003961">
    <property type="entry name" value="FN3_dom"/>
</dbReference>
<feature type="domain" description="CBM2" evidence="6">
    <location>
        <begin position="458"/>
        <end position="565"/>
    </location>
</feature>
<dbReference type="AlphaFoldDB" id="A0A1M4E8T9"/>
<dbReference type="InterPro" id="IPR001919">
    <property type="entry name" value="CBD2"/>
</dbReference>
<organism evidence="7">
    <name type="scientific">Nonomuraea gerenzanensis</name>
    <dbReference type="NCBI Taxonomy" id="93944"/>
    <lineage>
        <taxon>Bacteria</taxon>
        <taxon>Bacillati</taxon>
        <taxon>Actinomycetota</taxon>
        <taxon>Actinomycetes</taxon>
        <taxon>Streptosporangiales</taxon>
        <taxon>Streptosporangiaceae</taxon>
        <taxon>Nonomuraea</taxon>
    </lineage>
</organism>
<dbReference type="SMART" id="SM00637">
    <property type="entry name" value="CBD_II"/>
    <property type="match status" value="1"/>
</dbReference>
<dbReference type="Gene3D" id="2.60.40.290">
    <property type="match status" value="1"/>
</dbReference>
<evidence type="ECO:0000259" key="6">
    <source>
        <dbReference type="PROSITE" id="PS51173"/>
    </source>
</evidence>